<dbReference type="InterPro" id="IPR010332">
    <property type="entry name" value="ATPase_terminase-su_N"/>
</dbReference>
<organism evidence="2 3">
    <name type="scientific">Paenibacillus larvae subsp. pulvifaciens</name>
    <dbReference type="NCBI Taxonomy" id="1477"/>
    <lineage>
        <taxon>Bacteria</taxon>
        <taxon>Bacillati</taxon>
        <taxon>Bacillota</taxon>
        <taxon>Bacilli</taxon>
        <taxon>Bacillales</taxon>
        <taxon>Paenibacillaceae</taxon>
        <taxon>Paenibacillus</taxon>
    </lineage>
</organism>
<evidence type="ECO:0000259" key="1">
    <source>
        <dbReference type="Pfam" id="PF06056"/>
    </source>
</evidence>
<dbReference type="SUPFAM" id="SSF46689">
    <property type="entry name" value="Homeodomain-like"/>
    <property type="match status" value="1"/>
</dbReference>
<accession>A0A1V0UUA0</accession>
<feature type="domain" description="Terminase ATPase subunit N-terminal" evidence="1">
    <location>
        <begin position="23"/>
        <end position="75"/>
    </location>
</feature>
<evidence type="ECO:0000313" key="3">
    <source>
        <dbReference type="Proteomes" id="UP000192727"/>
    </source>
</evidence>
<dbReference type="Gene3D" id="1.10.10.60">
    <property type="entry name" value="Homeodomain-like"/>
    <property type="match status" value="1"/>
</dbReference>
<protein>
    <recommendedName>
        <fullName evidence="1">Terminase ATPase subunit N-terminal domain-containing protein</fullName>
    </recommendedName>
</protein>
<dbReference type="Proteomes" id="UP000192727">
    <property type="component" value="Chromosome"/>
</dbReference>
<dbReference type="Pfam" id="PF06056">
    <property type="entry name" value="Terminase_5"/>
    <property type="match status" value="1"/>
</dbReference>
<reference evidence="2 3" key="1">
    <citation type="submission" date="2017-03" db="EMBL/GenBank/DDBJ databases">
        <title>Paenibacillus larvae genome sequencing.</title>
        <authorList>
            <person name="Dingman D.W."/>
        </authorList>
    </citation>
    <scope>NUCLEOTIDE SEQUENCE [LARGE SCALE GENOMIC DNA]</scope>
    <source>
        <strain evidence="2 3">SAG 10367</strain>
    </source>
</reference>
<name>A0A1V0UUA0_9BACL</name>
<sequence length="111" mass="13020">MNNLFALNEVTQAMKQAKKRRMYERYQALYLHLKGKSVKEIAETLNRSAETVKNYIQAYETGGLAALQMKYSPGAPVHLFQKRMQQLRMIQFMDEIMKSPDSIIDRLCIRF</sequence>
<dbReference type="RefSeq" id="WP_024095336.1">
    <property type="nucleotide sequence ID" value="NZ_CP020557.1"/>
</dbReference>
<dbReference type="AlphaFoldDB" id="A0A1V0UUA0"/>
<dbReference type="EMBL" id="CP020557">
    <property type="protein sequence ID" value="ARF68747.1"/>
    <property type="molecule type" value="Genomic_DNA"/>
</dbReference>
<gene>
    <name evidence="2" type="ORF">B7C51_14520</name>
</gene>
<proteinExistence type="predicted"/>
<dbReference type="InterPro" id="IPR009057">
    <property type="entry name" value="Homeodomain-like_sf"/>
</dbReference>
<evidence type="ECO:0000313" key="2">
    <source>
        <dbReference type="EMBL" id="ARF68747.1"/>
    </source>
</evidence>